<keyword evidence="2" id="KW-0723">Serine/threonine-protein kinase</keyword>
<dbReference type="PANTHER" id="PTHR43289">
    <property type="entry name" value="MITOGEN-ACTIVATED PROTEIN KINASE KINASE KINASE 20-RELATED"/>
    <property type="match status" value="1"/>
</dbReference>
<comment type="catalytic activity">
    <reaction evidence="7">
        <text>L-threonyl-[protein] + ATP = O-phospho-L-threonyl-[protein] + ADP + H(+)</text>
        <dbReference type="Rhea" id="RHEA:46608"/>
        <dbReference type="Rhea" id="RHEA-COMP:11060"/>
        <dbReference type="Rhea" id="RHEA-COMP:11605"/>
        <dbReference type="ChEBI" id="CHEBI:15378"/>
        <dbReference type="ChEBI" id="CHEBI:30013"/>
        <dbReference type="ChEBI" id="CHEBI:30616"/>
        <dbReference type="ChEBI" id="CHEBI:61977"/>
        <dbReference type="ChEBI" id="CHEBI:456216"/>
        <dbReference type="EC" id="2.7.11.1"/>
    </reaction>
</comment>
<evidence type="ECO:0000256" key="3">
    <source>
        <dbReference type="ARBA" id="ARBA00022679"/>
    </source>
</evidence>
<dbReference type="Proteomes" id="UP000678243">
    <property type="component" value="Unassembled WGS sequence"/>
</dbReference>
<proteinExistence type="predicted"/>
<evidence type="ECO:0000256" key="5">
    <source>
        <dbReference type="ARBA" id="ARBA00022777"/>
    </source>
</evidence>
<evidence type="ECO:0000259" key="11">
    <source>
        <dbReference type="PROSITE" id="PS51178"/>
    </source>
</evidence>
<feature type="domain" description="PASTA" evidence="11">
    <location>
        <begin position="507"/>
        <end position="576"/>
    </location>
</feature>
<protein>
    <recommendedName>
        <fullName evidence="1">non-specific serine/threonine protein kinase</fullName>
        <ecNumber evidence="1">2.7.11.1</ecNumber>
    </recommendedName>
</protein>
<dbReference type="InterPro" id="IPR011009">
    <property type="entry name" value="Kinase-like_dom_sf"/>
</dbReference>
<name>A0ABS5INN8_9MICO</name>
<dbReference type="Gene3D" id="1.10.510.10">
    <property type="entry name" value="Transferase(Phosphotransferase) domain 1"/>
    <property type="match status" value="1"/>
</dbReference>
<evidence type="ECO:0000256" key="9">
    <source>
        <dbReference type="SAM" id="Phobius"/>
    </source>
</evidence>
<dbReference type="Pfam" id="PF03793">
    <property type="entry name" value="PASTA"/>
    <property type="match status" value="2"/>
</dbReference>
<dbReference type="EMBL" id="JAGTUK010000003">
    <property type="protein sequence ID" value="MBS0024525.1"/>
    <property type="molecule type" value="Genomic_DNA"/>
</dbReference>
<dbReference type="GO" id="GO:0016301">
    <property type="term" value="F:kinase activity"/>
    <property type="evidence" value="ECO:0007669"/>
    <property type="project" value="UniProtKB-KW"/>
</dbReference>
<dbReference type="EC" id="2.7.11.1" evidence="1"/>
<evidence type="ECO:0000313" key="13">
    <source>
        <dbReference type="Proteomes" id="UP000678243"/>
    </source>
</evidence>
<evidence type="ECO:0000256" key="8">
    <source>
        <dbReference type="ARBA" id="ARBA00048679"/>
    </source>
</evidence>
<evidence type="ECO:0000256" key="2">
    <source>
        <dbReference type="ARBA" id="ARBA00022527"/>
    </source>
</evidence>
<dbReference type="Gene3D" id="3.30.10.20">
    <property type="match status" value="4"/>
</dbReference>
<evidence type="ECO:0000256" key="6">
    <source>
        <dbReference type="ARBA" id="ARBA00022840"/>
    </source>
</evidence>
<keyword evidence="4" id="KW-0547">Nucleotide-binding</keyword>
<sequence length="651" mass="69552">MTTNQQADPLIGRLVDGRYRVRARIARGGMATVYVATDLRLERRIALKVMHAHLSDDSAFQSRFIQEARAAARLADPHVVNVFDQGQDGELAYLVMEYLPGITLRELLREQKRLTVAQTITIMDAVLAGLSAAHRAGIVHRDVKPENVLLAEDGRIKIGDFGLARATTANTATGQQLLGTIAYLAPELVTRGTADARSDIYALGIMLYEMLVGEQPYKGEQPMQIAFQHATESVPRPSVRNPAVPEQLDELVLWATEKSPDERPDDAQQMLERLRDIERELGISPAVTRATVPQQSAADSGDLTKVMPGTMVIADTAAPAAGTVDNATILRRRAAKRRARGAFLLSLVLLLAVLAGGVGWWFGSGPGSLIAVPAVAGQTYDQAAAELTEAGFVPTQRDEFSVDVEKGTVIETDPGEGSRLDKGTTVAVVVSAGPASHDIAAVAGVPAADVRAALEAANLEITDDEEYFTDVADGSVINVRITPRAGGDAYGCDEGCTVFEKDTATIQVSRGPVPDVSDMTVGQATDALTSKGLKVNSESQFQPSDTIGKDRVIGIAERGEEGSWRPGETVQLIISQGPPLFDVPDVSGLSRDEATKALRDAGFKWAYTSSTGLPDSVWDLLANQNTRVESYSPSDPQRKGATITLTMGFAG</sequence>
<dbReference type="CDD" id="cd14014">
    <property type="entry name" value="STKc_PknB_like"/>
    <property type="match status" value="1"/>
</dbReference>
<dbReference type="PROSITE" id="PS50011">
    <property type="entry name" value="PROTEIN_KINASE_DOM"/>
    <property type="match status" value="1"/>
</dbReference>
<accession>A0ABS5INN8</accession>
<dbReference type="InterPro" id="IPR008271">
    <property type="entry name" value="Ser/Thr_kinase_AS"/>
</dbReference>
<keyword evidence="9" id="KW-1133">Transmembrane helix</keyword>
<dbReference type="SUPFAM" id="SSF56112">
    <property type="entry name" value="Protein kinase-like (PK-like)"/>
    <property type="match status" value="1"/>
</dbReference>
<dbReference type="InterPro" id="IPR000719">
    <property type="entry name" value="Prot_kinase_dom"/>
</dbReference>
<keyword evidence="13" id="KW-1185">Reference proteome</keyword>
<dbReference type="Pfam" id="PF00069">
    <property type="entry name" value="Pkinase"/>
    <property type="match status" value="1"/>
</dbReference>
<dbReference type="SMART" id="SM00740">
    <property type="entry name" value="PASTA"/>
    <property type="match status" value="3"/>
</dbReference>
<comment type="catalytic activity">
    <reaction evidence="8">
        <text>L-seryl-[protein] + ATP = O-phospho-L-seryl-[protein] + ADP + H(+)</text>
        <dbReference type="Rhea" id="RHEA:17989"/>
        <dbReference type="Rhea" id="RHEA-COMP:9863"/>
        <dbReference type="Rhea" id="RHEA-COMP:11604"/>
        <dbReference type="ChEBI" id="CHEBI:15378"/>
        <dbReference type="ChEBI" id="CHEBI:29999"/>
        <dbReference type="ChEBI" id="CHEBI:30616"/>
        <dbReference type="ChEBI" id="CHEBI:83421"/>
        <dbReference type="ChEBI" id="CHEBI:456216"/>
        <dbReference type="EC" id="2.7.11.1"/>
    </reaction>
</comment>
<dbReference type="RefSeq" id="WP_211543514.1">
    <property type="nucleotide sequence ID" value="NZ_CBDREF010000003.1"/>
</dbReference>
<feature type="domain" description="Protein kinase" evidence="10">
    <location>
        <begin position="19"/>
        <end position="274"/>
    </location>
</feature>
<gene>
    <name evidence="12" type="primary">pknB</name>
    <name evidence="12" type="ORF">KE274_10430</name>
</gene>
<keyword evidence="9" id="KW-0812">Transmembrane</keyword>
<keyword evidence="9" id="KW-0472">Membrane</keyword>
<dbReference type="PROSITE" id="PS51178">
    <property type="entry name" value="PASTA"/>
    <property type="match status" value="2"/>
</dbReference>
<organism evidence="12 13">
    <name type="scientific">Microbacterium paraoxydans</name>
    <dbReference type="NCBI Taxonomy" id="199592"/>
    <lineage>
        <taxon>Bacteria</taxon>
        <taxon>Bacillati</taxon>
        <taxon>Actinomycetota</taxon>
        <taxon>Actinomycetes</taxon>
        <taxon>Micrococcales</taxon>
        <taxon>Microbacteriaceae</taxon>
        <taxon>Microbacterium</taxon>
    </lineage>
</organism>
<comment type="caution">
    <text evidence="12">The sequence shown here is derived from an EMBL/GenBank/DDBJ whole genome shotgun (WGS) entry which is preliminary data.</text>
</comment>
<keyword evidence="5 12" id="KW-0418">Kinase</keyword>
<keyword evidence="3" id="KW-0808">Transferase</keyword>
<dbReference type="PANTHER" id="PTHR43289:SF34">
    <property type="entry name" value="SERINE_THREONINE-PROTEIN KINASE YBDM-RELATED"/>
    <property type="match status" value="1"/>
</dbReference>
<evidence type="ECO:0000256" key="1">
    <source>
        <dbReference type="ARBA" id="ARBA00012513"/>
    </source>
</evidence>
<keyword evidence="6" id="KW-0067">ATP-binding</keyword>
<feature type="domain" description="PASTA" evidence="11">
    <location>
        <begin position="365"/>
        <end position="432"/>
    </location>
</feature>
<dbReference type="SMART" id="SM00220">
    <property type="entry name" value="S_TKc"/>
    <property type="match status" value="1"/>
</dbReference>
<dbReference type="PROSITE" id="PS00108">
    <property type="entry name" value="PROTEIN_KINASE_ST"/>
    <property type="match status" value="1"/>
</dbReference>
<evidence type="ECO:0000313" key="12">
    <source>
        <dbReference type="EMBL" id="MBS0024525.1"/>
    </source>
</evidence>
<dbReference type="NCBIfam" id="NF033483">
    <property type="entry name" value="PknB_PASTA_kin"/>
    <property type="match status" value="1"/>
</dbReference>
<dbReference type="InterPro" id="IPR005543">
    <property type="entry name" value="PASTA_dom"/>
</dbReference>
<evidence type="ECO:0000256" key="7">
    <source>
        <dbReference type="ARBA" id="ARBA00047899"/>
    </source>
</evidence>
<dbReference type="Gene3D" id="3.30.200.20">
    <property type="entry name" value="Phosphorylase Kinase, domain 1"/>
    <property type="match status" value="1"/>
</dbReference>
<evidence type="ECO:0000256" key="4">
    <source>
        <dbReference type="ARBA" id="ARBA00022741"/>
    </source>
</evidence>
<evidence type="ECO:0000259" key="10">
    <source>
        <dbReference type="PROSITE" id="PS50011"/>
    </source>
</evidence>
<reference evidence="12 13" key="1">
    <citation type="submission" date="2021-04" db="EMBL/GenBank/DDBJ databases">
        <title>Whole genome analysis of root endophytic bacterium Microbacterium paraoxydans ku-mp colonizing RP-bio226 rice variety.</title>
        <authorList>
            <person name="Ulaganathan K."/>
            <person name="Latha B."/>
        </authorList>
    </citation>
    <scope>NUCLEOTIDE SEQUENCE [LARGE SCALE GENOMIC DNA]</scope>
    <source>
        <strain evidence="13">ku-mp</strain>
    </source>
</reference>
<dbReference type="CDD" id="cd06577">
    <property type="entry name" value="PASTA_pknB"/>
    <property type="match status" value="4"/>
</dbReference>
<feature type="transmembrane region" description="Helical" evidence="9">
    <location>
        <begin position="341"/>
        <end position="362"/>
    </location>
</feature>